<evidence type="ECO:0000313" key="1">
    <source>
        <dbReference type="EMBL" id="KAJ6974031.1"/>
    </source>
</evidence>
<dbReference type="EMBL" id="JAQIZT010000013">
    <property type="protein sequence ID" value="KAJ6974031.1"/>
    <property type="molecule type" value="Genomic_DNA"/>
</dbReference>
<comment type="caution">
    <text evidence="1">The sequence shown here is derived from an EMBL/GenBank/DDBJ whole genome shotgun (WGS) entry which is preliminary data.</text>
</comment>
<proteinExistence type="predicted"/>
<keyword evidence="2" id="KW-1185">Reference proteome</keyword>
<organism evidence="1 2">
    <name type="scientific">Populus alba x Populus x berolinensis</name>
    <dbReference type="NCBI Taxonomy" id="444605"/>
    <lineage>
        <taxon>Eukaryota</taxon>
        <taxon>Viridiplantae</taxon>
        <taxon>Streptophyta</taxon>
        <taxon>Embryophyta</taxon>
        <taxon>Tracheophyta</taxon>
        <taxon>Spermatophyta</taxon>
        <taxon>Magnoliopsida</taxon>
        <taxon>eudicotyledons</taxon>
        <taxon>Gunneridae</taxon>
        <taxon>Pentapetalae</taxon>
        <taxon>rosids</taxon>
        <taxon>fabids</taxon>
        <taxon>Malpighiales</taxon>
        <taxon>Salicaceae</taxon>
        <taxon>Saliceae</taxon>
        <taxon>Populus</taxon>
    </lineage>
</organism>
<reference evidence="1" key="1">
    <citation type="journal article" date="2023" name="Mol. Ecol. Resour.">
        <title>Chromosome-level genome assembly of a triploid poplar Populus alba 'Berolinensis'.</title>
        <authorList>
            <person name="Chen S."/>
            <person name="Yu Y."/>
            <person name="Wang X."/>
            <person name="Wang S."/>
            <person name="Zhang T."/>
            <person name="Zhou Y."/>
            <person name="He R."/>
            <person name="Meng N."/>
            <person name="Wang Y."/>
            <person name="Liu W."/>
            <person name="Liu Z."/>
            <person name="Liu J."/>
            <person name="Guo Q."/>
            <person name="Huang H."/>
            <person name="Sederoff R.R."/>
            <person name="Wang G."/>
            <person name="Qu G."/>
            <person name="Chen S."/>
        </authorList>
    </citation>
    <scope>NUCLEOTIDE SEQUENCE</scope>
    <source>
        <strain evidence="1">SC-2020</strain>
    </source>
</reference>
<sequence length="236" mass="26155">MGGDVLSSGPELSSYLDSTFKMAVEHLSSVKESELEIGPDRNMDLKILVQDCDECDSLIRVTVDLSCQLAVSESALKQMTYSVMRKGLSIFKGIWILARPLYVWVQHLDKPRVAGSNSSLDPCIFGLDAWSILKVAKPKIVGSSNSLDPYMFGFNTWLSLELLVLVARSTPICLPKPKTVGEESSSPHKISYSPAITMKSHENVRLPQILKDDTLIMLGAEDIEFVTCLQPRKYTT</sequence>
<protein>
    <submittedName>
        <fullName evidence="1">Uncharacterized protein</fullName>
    </submittedName>
</protein>
<dbReference type="AlphaFoldDB" id="A0AAD6Q048"/>
<gene>
    <name evidence="1" type="ORF">NC653_030171</name>
</gene>
<accession>A0AAD6Q048</accession>
<name>A0AAD6Q048_9ROSI</name>
<evidence type="ECO:0000313" key="2">
    <source>
        <dbReference type="Proteomes" id="UP001164929"/>
    </source>
</evidence>
<dbReference type="Proteomes" id="UP001164929">
    <property type="component" value="Chromosome 13"/>
</dbReference>